<feature type="region of interest" description="Disordered" evidence="1">
    <location>
        <begin position="19"/>
        <end position="38"/>
    </location>
</feature>
<evidence type="ECO:0000256" key="1">
    <source>
        <dbReference type="SAM" id="MobiDB-lite"/>
    </source>
</evidence>
<organism evidence="2 3">
    <name type="scientific">Brassica campestris</name>
    <name type="common">Field mustard</name>
    <dbReference type="NCBI Taxonomy" id="3711"/>
    <lineage>
        <taxon>Eukaryota</taxon>
        <taxon>Viridiplantae</taxon>
        <taxon>Streptophyta</taxon>
        <taxon>Embryophyta</taxon>
        <taxon>Tracheophyta</taxon>
        <taxon>Spermatophyta</taxon>
        <taxon>Magnoliopsida</taxon>
        <taxon>eudicotyledons</taxon>
        <taxon>Gunneridae</taxon>
        <taxon>Pentapetalae</taxon>
        <taxon>rosids</taxon>
        <taxon>malvids</taxon>
        <taxon>Brassicales</taxon>
        <taxon>Brassicaceae</taxon>
        <taxon>Brassiceae</taxon>
        <taxon>Brassica</taxon>
    </lineage>
</organism>
<dbReference type="AlphaFoldDB" id="A0A398AHU1"/>
<protein>
    <submittedName>
        <fullName evidence="2">Uncharacterized protein</fullName>
    </submittedName>
</protein>
<sequence>MQITPNDIHNLIHRQNSTPFLPHQRVATRTNQNREPLPLPELSVCDLPDHALNLFGFLAKLQPFCDVVD</sequence>
<evidence type="ECO:0000313" key="3">
    <source>
        <dbReference type="Proteomes" id="UP000264353"/>
    </source>
</evidence>
<reference evidence="2 3" key="1">
    <citation type="submission" date="2018-06" db="EMBL/GenBank/DDBJ databases">
        <title>WGS assembly of Brassica rapa FPsc.</title>
        <authorList>
            <person name="Bowman J."/>
            <person name="Kohchi T."/>
            <person name="Yamato K."/>
            <person name="Jenkins J."/>
            <person name="Shu S."/>
            <person name="Ishizaki K."/>
            <person name="Yamaoka S."/>
            <person name="Nishihama R."/>
            <person name="Nakamura Y."/>
            <person name="Berger F."/>
            <person name="Adam C."/>
            <person name="Aki S."/>
            <person name="Althoff F."/>
            <person name="Araki T."/>
            <person name="Arteaga-Vazquez M."/>
            <person name="Balasubrmanian S."/>
            <person name="Bauer D."/>
            <person name="Boehm C."/>
            <person name="Briginshaw L."/>
            <person name="Caballero-Perez J."/>
            <person name="Catarino B."/>
            <person name="Chen F."/>
            <person name="Chiyoda S."/>
            <person name="Chovatia M."/>
            <person name="Davies K."/>
            <person name="Delmans M."/>
            <person name="Demura T."/>
            <person name="Dierschke T."/>
            <person name="Dolan L."/>
            <person name="Dorantes-Acosta A."/>
            <person name="Eklund D."/>
            <person name="Florent S."/>
            <person name="Flores-Sandoval E."/>
            <person name="Fujiyama A."/>
            <person name="Fukuzawa H."/>
            <person name="Galik B."/>
            <person name="Grimanelli D."/>
            <person name="Grimwood J."/>
            <person name="Grossniklaus U."/>
            <person name="Hamada T."/>
            <person name="Haseloff J."/>
            <person name="Hetherington A."/>
            <person name="Higo A."/>
            <person name="Hirakawa Y."/>
            <person name="Hundley H."/>
            <person name="Ikeda Y."/>
            <person name="Inoue K."/>
            <person name="Inoue S."/>
            <person name="Ishida S."/>
            <person name="Jia Q."/>
            <person name="Kakita M."/>
            <person name="Kanazawa T."/>
            <person name="Kawai Y."/>
            <person name="Kawashima T."/>
            <person name="Kennedy M."/>
            <person name="Kinose K."/>
            <person name="Kinoshita T."/>
            <person name="Kohara Y."/>
            <person name="Koide E."/>
            <person name="Komatsu K."/>
            <person name="Kopischke S."/>
            <person name="Kubo M."/>
            <person name="Kyozuka J."/>
            <person name="Lagercrantz U."/>
            <person name="Lin S."/>
            <person name="Lindquist E."/>
            <person name="Lipzen A."/>
            <person name="Lu C."/>
            <person name="Luna E."/>
            <person name="Martienssen R."/>
            <person name="Minamino N."/>
            <person name="Mizutani M."/>
            <person name="Mizutani M."/>
            <person name="Mochizuki N."/>
            <person name="Monte I."/>
            <person name="Mosher R."/>
            <person name="Nagasaki H."/>
            <person name="Nakagami H."/>
            <person name="Naramoto S."/>
            <person name="Nishitani K."/>
            <person name="Ohtani M."/>
            <person name="Okamoto T."/>
            <person name="Okumura M."/>
            <person name="Phillips J."/>
            <person name="Pollak B."/>
            <person name="Reinders A."/>
            <person name="Roevekamp M."/>
            <person name="Sano R."/>
            <person name="Sawa S."/>
            <person name="Schmid M."/>
            <person name="Shirakawa M."/>
            <person name="Solano R."/>
            <person name="Spunde A."/>
            <person name="Suetsugu N."/>
            <person name="Sugano S."/>
            <person name="Sugiyama A."/>
            <person name="Sun R."/>
            <person name="Suzuki Y."/>
            <person name="Takenaka M."/>
            <person name="Takezawa D."/>
            <person name="Tomogane H."/>
            <person name="Tsuzuki M."/>
            <person name="Ueda T."/>
            <person name="Umeda M."/>
            <person name="Ward J."/>
            <person name="Watanabe Y."/>
            <person name="Yazaki K."/>
            <person name="Yokoyama R."/>
            <person name="Yoshitake Y."/>
            <person name="Yotsui I."/>
            <person name="Zachgo S."/>
            <person name="Schmutz J."/>
        </authorList>
    </citation>
    <scope>NUCLEOTIDE SEQUENCE [LARGE SCALE GENOMIC DNA]</scope>
    <source>
        <strain evidence="3">cv. B-3</strain>
    </source>
</reference>
<name>A0A398AHU1_BRACM</name>
<proteinExistence type="predicted"/>
<dbReference type="Proteomes" id="UP000264353">
    <property type="component" value="Chromosome A1"/>
</dbReference>
<accession>A0A398AHU1</accession>
<evidence type="ECO:0000313" key="2">
    <source>
        <dbReference type="EMBL" id="RID77361.1"/>
    </source>
</evidence>
<gene>
    <name evidence="2" type="ORF">BRARA_A00283</name>
</gene>
<dbReference type="EMBL" id="CM010628">
    <property type="protein sequence ID" value="RID77361.1"/>
    <property type="molecule type" value="Genomic_DNA"/>
</dbReference>